<dbReference type="Pfam" id="PF12771">
    <property type="entry name" value="SusD-like_2"/>
    <property type="match status" value="1"/>
</dbReference>
<feature type="signal peptide" evidence="1">
    <location>
        <begin position="1"/>
        <end position="20"/>
    </location>
</feature>
<proteinExistence type="predicted"/>
<organism evidence="2 3">
    <name type="scientific">Lacibacter cauensis</name>
    <dbReference type="NCBI Taxonomy" id="510947"/>
    <lineage>
        <taxon>Bacteria</taxon>
        <taxon>Pseudomonadati</taxon>
        <taxon>Bacteroidota</taxon>
        <taxon>Chitinophagia</taxon>
        <taxon>Chitinophagales</taxon>
        <taxon>Chitinophagaceae</taxon>
        <taxon>Lacibacter</taxon>
    </lineage>
</organism>
<evidence type="ECO:0000313" key="2">
    <source>
        <dbReference type="EMBL" id="TWI85697.1"/>
    </source>
</evidence>
<protein>
    <submittedName>
        <fullName evidence="2">SusD-like starch-binding protein associating with outer membrane</fullName>
    </submittedName>
</protein>
<dbReference type="AlphaFoldDB" id="A0A562SWL9"/>
<dbReference type="SUPFAM" id="SSF48452">
    <property type="entry name" value="TPR-like"/>
    <property type="match status" value="1"/>
</dbReference>
<reference evidence="2 3" key="1">
    <citation type="journal article" date="2015" name="Stand. Genomic Sci.">
        <title>Genomic Encyclopedia of Bacterial and Archaeal Type Strains, Phase III: the genomes of soil and plant-associated and newly described type strains.</title>
        <authorList>
            <person name="Whitman W.B."/>
            <person name="Woyke T."/>
            <person name="Klenk H.P."/>
            <person name="Zhou Y."/>
            <person name="Lilburn T.G."/>
            <person name="Beck B.J."/>
            <person name="De Vos P."/>
            <person name="Vandamme P."/>
            <person name="Eisen J.A."/>
            <person name="Garrity G."/>
            <person name="Hugenholtz P."/>
            <person name="Kyrpides N.C."/>
        </authorList>
    </citation>
    <scope>NUCLEOTIDE SEQUENCE [LARGE SCALE GENOMIC DNA]</scope>
    <source>
        <strain evidence="2 3">CGMCC 1.7271</strain>
    </source>
</reference>
<dbReference type="InterPro" id="IPR041662">
    <property type="entry name" value="SusD-like_2"/>
</dbReference>
<dbReference type="Proteomes" id="UP000316167">
    <property type="component" value="Unassembled WGS sequence"/>
</dbReference>
<evidence type="ECO:0000313" key="3">
    <source>
        <dbReference type="Proteomes" id="UP000316167"/>
    </source>
</evidence>
<comment type="caution">
    <text evidence="2">The sequence shown here is derived from an EMBL/GenBank/DDBJ whole genome shotgun (WGS) entry which is preliminary data.</text>
</comment>
<sequence>MNMKKKLLHILLLSAVLINATSCKKYLDINSDPDTPQQPDVSSVFPAMLAAIPRGTQYDARYVSKYIQNFAQNAAGNAWDVHGHQNYPNPSDVGGDIWRQCYYGLGANLNYIIDNGKRKGQWDYVGAAYALKAMIFQMCTDEYGEIIYTEAFKENTSMFKYDDQQVVYKGIDSLCKLALFYLQRTDLSPSNSLLVRGDYIYDGSNAKWIKFVNGLLAKNFHRMTNKSSYMADSVIYYVDRSFANTQDDFVVPFDATKNDDSNFFGTYRDNLSSFRQTKMIVQLLDGTTFTGSTAGINRDPRLRHMLCASNDTTNGNGGYYALEPGLADPNTLNKRVAAPFGDSLYANPSASRFDPSRGKYLFRDKAVSPVMTYSELQFMKAEAAYRKAGGPDATAYQAYLNGINGHFDFINRAVYPRSNVPIYNTTIISAAQRTAYLASGNVKQNAAALTLTDIMLQKYIALWGWGFTETWVDMRRYHYTDLDPVTGQPVYKGFIVPTAIPATNNGKLATRIRPRYNSEYVWNLDELIRIGGTAADYHTKEMWFSLP</sequence>
<keyword evidence="1" id="KW-0732">Signal</keyword>
<keyword evidence="3" id="KW-1185">Reference proteome</keyword>
<dbReference type="Gene3D" id="1.25.40.390">
    <property type="match status" value="1"/>
</dbReference>
<accession>A0A562SWL9</accession>
<name>A0A562SWL9_9BACT</name>
<evidence type="ECO:0000256" key="1">
    <source>
        <dbReference type="SAM" id="SignalP"/>
    </source>
</evidence>
<dbReference type="EMBL" id="VLLE01000002">
    <property type="protein sequence ID" value="TWI85697.1"/>
    <property type="molecule type" value="Genomic_DNA"/>
</dbReference>
<gene>
    <name evidence="2" type="ORF">IQ13_0861</name>
</gene>
<feature type="chain" id="PRO_5022029826" evidence="1">
    <location>
        <begin position="21"/>
        <end position="547"/>
    </location>
</feature>
<dbReference type="InterPro" id="IPR011990">
    <property type="entry name" value="TPR-like_helical_dom_sf"/>
</dbReference>